<reference evidence="2" key="1">
    <citation type="journal article" date="2022" name="Int. J. Mol. Sci.">
        <title>Draft Genome of Tanacetum Coccineum: Genomic Comparison of Closely Related Tanacetum-Family Plants.</title>
        <authorList>
            <person name="Yamashiro T."/>
            <person name="Shiraishi A."/>
            <person name="Nakayama K."/>
            <person name="Satake H."/>
        </authorList>
    </citation>
    <scope>NUCLEOTIDE SEQUENCE</scope>
</reference>
<feature type="region of interest" description="Disordered" evidence="1">
    <location>
        <begin position="316"/>
        <end position="353"/>
    </location>
</feature>
<evidence type="ECO:0000256" key="1">
    <source>
        <dbReference type="SAM" id="MobiDB-lite"/>
    </source>
</evidence>
<comment type="caution">
    <text evidence="2">The sequence shown here is derived from an EMBL/GenBank/DDBJ whole genome shotgun (WGS) entry which is preliminary data.</text>
</comment>
<dbReference type="Proteomes" id="UP001151760">
    <property type="component" value="Unassembled WGS sequence"/>
</dbReference>
<reference evidence="2" key="2">
    <citation type="submission" date="2022-01" db="EMBL/GenBank/DDBJ databases">
        <authorList>
            <person name="Yamashiro T."/>
            <person name="Shiraishi A."/>
            <person name="Satake H."/>
            <person name="Nakayama K."/>
        </authorList>
    </citation>
    <scope>NUCLEOTIDE SEQUENCE</scope>
</reference>
<keyword evidence="3" id="KW-1185">Reference proteome</keyword>
<proteinExistence type="predicted"/>
<organism evidence="2 3">
    <name type="scientific">Tanacetum coccineum</name>
    <dbReference type="NCBI Taxonomy" id="301880"/>
    <lineage>
        <taxon>Eukaryota</taxon>
        <taxon>Viridiplantae</taxon>
        <taxon>Streptophyta</taxon>
        <taxon>Embryophyta</taxon>
        <taxon>Tracheophyta</taxon>
        <taxon>Spermatophyta</taxon>
        <taxon>Magnoliopsida</taxon>
        <taxon>eudicotyledons</taxon>
        <taxon>Gunneridae</taxon>
        <taxon>Pentapetalae</taxon>
        <taxon>asterids</taxon>
        <taxon>campanulids</taxon>
        <taxon>Asterales</taxon>
        <taxon>Asteraceae</taxon>
        <taxon>Asteroideae</taxon>
        <taxon>Anthemideae</taxon>
        <taxon>Anthemidinae</taxon>
        <taxon>Tanacetum</taxon>
    </lineage>
</organism>
<evidence type="ECO:0000313" key="2">
    <source>
        <dbReference type="EMBL" id="GJT56070.1"/>
    </source>
</evidence>
<sequence length="353" mass="39670">MDAKEISQRVTSSSELRLSSYAENRDHICRPISIQEKIKHDSYLGVGSSSTFNWNALCLEVGEYWKRVPVYQMDHQASSLGEEQQKPGHRSRTEQRLDKLLPQQFRDQQVVLDNVALRLALPKQLTACAEDLFYRLASSKSNQSVSVLTLARVHLITFTQACSGNKEERLLRLNPAACILLDQRALAMLVFEALPGRCHPLHKTLQGSPKIWHGALPLISTNSPDSGIQSYPREFPMSLSVPLHPVKHLQLNLSKVQGPLPYQPASTVGCRSIIRTQLCLIIESTKNGSLPWNWSYTHASGSRYIVPPAGLDTISRNQVTRGSRRKEKSKEKASAKQQTSCRQQELKTLITQK</sequence>
<name>A0ABQ5EZJ7_9ASTR</name>
<protein>
    <submittedName>
        <fullName evidence="2">Uncharacterized protein</fullName>
    </submittedName>
</protein>
<accession>A0ABQ5EZJ7</accession>
<dbReference type="EMBL" id="BQNB010016812">
    <property type="protein sequence ID" value="GJT56070.1"/>
    <property type="molecule type" value="Genomic_DNA"/>
</dbReference>
<gene>
    <name evidence="2" type="ORF">Tco_0991124</name>
</gene>
<evidence type="ECO:0000313" key="3">
    <source>
        <dbReference type="Proteomes" id="UP001151760"/>
    </source>
</evidence>